<name>A0A101JJ61_9ACTN</name>
<dbReference type="Proteomes" id="UP000053244">
    <property type="component" value="Unassembled WGS sequence"/>
</dbReference>
<proteinExistence type="predicted"/>
<dbReference type="AlphaFoldDB" id="A0A101JJ61"/>
<keyword evidence="2" id="KW-1185">Reference proteome</keyword>
<evidence type="ECO:0000313" key="1">
    <source>
        <dbReference type="EMBL" id="KUL27778.1"/>
    </source>
</evidence>
<gene>
    <name evidence="1" type="ORF">ADL15_33605</name>
</gene>
<evidence type="ECO:0000313" key="2">
    <source>
        <dbReference type="Proteomes" id="UP000053244"/>
    </source>
</evidence>
<organism evidence="1 2">
    <name type="scientific">Actinoplanes awajinensis subsp. mycoplanecinus</name>
    <dbReference type="NCBI Taxonomy" id="135947"/>
    <lineage>
        <taxon>Bacteria</taxon>
        <taxon>Bacillati</taxon>
        <taxon>Actinomycetota</taxon>
        <taxon>Actinomycetes</taxon>
        <taxon>Micromonosporales</taxon>
        <taxon>Micromonosporaceae</taxon>
        <taxon>Actinoplanes</taxon>
    </lineage>
</organism>
<reference evidence="1 2" key="1">
    <citation type="submission" date="2015-10" db="EMBL/GenBank/DDBJ databases">
        <authorList>
            <person name="Gilbert D.G."/>
        </authorList>
    </citation>
    <scope>NUCLEOTIDE SEQUENCE [LARGE SCALE GENOMIC DNA]</scope>
    <source>
        <strain evidence="1 2">NRRL B-16712</strain>
    </source>
</reference>
<protein>
    <submittedName>
        <fullName evidence="1">Uncharacterized protein</fullName>
    </submittedName>
</protein>
<comment type="caution">
    <text evidence="1">The sequence shown here is derived from an EMBL/GenBank/DDBJ whole genome shotgun (WGS) entry which is preliminary data.</text>
</comment>
<dbReference type="EMBL" id="LLZH01000294">
    <property type="protein sequence ID" value="KUL27778.1"/>
    <property type="molecule type" value="Genomic_DNA"/>
</dbReference>
<sequence length="160" mass="17153">MVPGTALYLAGLCWLLFDLNRRHEAMYTPVWNQNRGLRSGPGRGPLRISDDAPVPTPPADRGAVLLELRFTGSAVDAEGAVDFDYDGWVAAPQVRIDGRTVAAGWGRCWYPLSPGPHDIDLTAPATATARVEVTTGEMKTLRCQASVVHRGVSTATLTPG</sequence>
<accession>A0A101JJ61</accession>